<feature type="transmembrane region" description="Helical" evidence="1">
    <location>
        <begin position="58"/>
        <end position="78"/>
    </location>
</feature>
<evidence type="ECO:0000313" key="2">
    <source>
        <dbReference type="EMBL" id="CAG8546347.1"/>
    </source>
</evidence>
<organism evidence="2 3">
    <name type="scientific">Paraglomus brasilianum</name>
    <dbReference type="NCBI Taxonomy" id="144538"/>
    <lineage>
        <taxon>Eukaryota</taxon>
        <taxon>Fungi</taxon>
        <taxon>Fungi incertae sedis</taxon>
        <taxon>Mucoromycota</taxon>
        <taxon>Glomeromycotina</taxon>
        <taxon>Glomeromycetes</taxon>
        <taxon>Paraglomerales</taxon>
        <taxon>Paraglomeraceae</taxon>
        <taxon>Paraglomus</taxon>
    </lineage>
</organism>
<keyword evidence="1" id="KW-0812">Transmembrane</keyword>
<sequence>MAYHIRTHSLAMSENSGDAEMGKGNIDEKRIIVEDVESLAADNEIGRKGSLVLFYERMFYYVYALINTYMLISTCLLVEYSTNEAMQDISGVGKIKFWVICWLVVELISRTHIVLILWYYCSWKFAIVNSLGGLLGGADYFIPMFKNKPGSHDDLKKWVTINWYFYVIINYGGGSAMWLYCRNFVSGTNTSIVGMLLTSNIVVWVFNLIRPLSVIIWYLCVYE</sequence>
<feature type="transmembrane region" description="Helical" evidence="1">
    <location>
        <begin position="125"/>
        <end position="142"/>
    </location>
</feature>
<gene>
    <name evidence="2" type="ORF">PBRASI_LOCUS4854</name>
</gene>
<proteinExistence type="predicted"/>
<feature type="transmembrane region" description="Helical" evidence="1">
    <location>
        <begin position="201"/>
        <end position="221"/>
    </location>
</feature>
<dbReference type="EMBL" id="CAJVPI010000528">
    <property type="protein sequence ID" value="CAG8546347.1"/>
    <property type="molecule type" value="Genomic_DNA"/>
</dbReference>
<evidence type="ECO:0000313" key="3">
    <source>
        <dbReference type="Proteomes" id="UP000789739"/>
    </source>
</evidence>
<comment type="caution">
    <text evidence="2">The sequence shown here is derived from an EMBL/GenBank/DDBJ whole genome shotgun (WGS) entry which is preliminary data.</text>
</comment>
<dbReference type="Proteomes" id="UP000789739">
    <property type="component" value="Unassembled WGS sequence"/>
</dbReference>
<feature type="transmembrane region" description="Helical" evidence="1">
    <location>
        <begin position="163"/>
        <end position="181"/>
    </location>
</feature>
<name>A0A9N9B019_9GLOM</name>
<feature type="transmembrane region" description="Helical" evidence="1">
    <location>
        <begin position="99"/>
        <end position="119"/>
    </location>
</feature>
<keyword evidence="3" id="KW-1185">Reference proteome</keyword>
<keyword evidence="1" id="KW-1133">Transmembrane helix</keyword>
<accession>A0A9N9B019</accession>
<dbReference type="OrthoDB" id="10426966at2759"/>
<protein>
    <submittedName>
        <fullName evidence="2">7146_t:CDS:1</fullName>
    </submittedName>
</protein>
<keyword evidence="1" id="KW-0472">Membrane</keyword>
<reference evidence="2" key="1">
    <citation type="submission" date="2021-06" db="EMBL/GenBank/DDBJ databases">
        <authorList>
            <person name="Kallberg Y."/>
            <person name="Tangrot J."/>
            <person name="Rosling A."/>
        </authorList>
    </citation>
    <scope>NUCLEOTIDE SEQUENCE</scope>
    <source>
        <strain evidence="2">BR232B</strain>
    </source>
</reference>
<evidence type="ECO:0000256" key="1">
    <source>
        <dbReference type="SAM" id="Phobius"/>
    </source>
</evidence>
<dbReference type="AlphaFoldDB" id="A0A9N9B019"/>